<dbReference type="PANTHER" id="PTHR30273">
    <property type="entry name" value="PERIPLASMIC SIGNAL SENSOR AND SIGMA FACTOR ACTIVATOR FECR-RELATED"/>
    <property type="match status" value="1"/>
</dbReference>
<evidence type="ECO:0000313" key="3">
    <source>
        <dbReference type="EMBL" id="MFD2068195.1"/>
    </source>
</evidence>
<feature type="domain" description="Protein FecR C-terminal" evidence="2">
    <location>
        <begin position="248"/>
        <end position="317"/>
    </location>
</feature>
<dbReference type="Gene3D" id="3.55.50.30">
    <property type="match status" value="1"/>
</dbReference>
<evidence type="ECO:0000259" key="1">
    <source>
        <dbReference type="Pfam" id="PF04773"/>
    </source>
</evidence>
<gene>
    <name evidence="3" type="ORF">ACFSKU_14985</name>
</gene>
<sequence>MQPEKEQLSLLLEKYLQGEATQEEAKLLQKWLRQLNVSEQQALHHFSDEEVRLRMRQRIHARIRPEATPFRKLNPFPTWLRAVAASILLLLSAFLGYRYYTSSDSPATTLIAADGNAMQKVTLPDGTVVMLNRYSTLELDEDYNKEERKVRLIGEAFFDVKKDSRRPFIVNANNTSTRVLGTAFNVESYEGEEQVRVALLRGKVKVEGDNRLQYGLSPGQMLVYDRAERVGRVLPIAEQQIAGWLQHKIIFNDVSLQDAIHRFHHLHQLNIQIDPTLTLEGKRVTGEYGNDEAEQALKAILLLHNMKLKKEGGTLVITGNE</sequence>
<protein>
    <submittedName>
        <fullName evidence="3">FecR family protein</fullName>
    </submittedName>
</protein>
<evidence type="ECO:0000313" key="4">
    <source>
        <dbReference type="Proteomes" id="UP001597369"/>
    </source>
</evidence>
<name>A0ABW4X1P9_9BACT</name>
<comment type="caution">
    <text evidence="3">The sequence shown here is derived from an EMBL/GenBank/DDBJ whole genome shotgun (WGS) entry which is preliminary data.</text>
</comment>
<evidence type="ECO:0000259" key="2">
    <source>
        <dbReference type="Pfam" id="PF16344"/>
    </source>
</evidence>
<feature type="domain" description="FecR protein" evidence="1">
    <location>
        <begin position="114"/>
        <end position="205"/>
    </location>
</feature>
<dbReference type="EMBL" id="JBHUHV010000050">
    <property type="protein sequence ID" value="MFD2068195.1"/>
    <property type="molecule type" value="Genomic_DNA"/>
</dbReference>
<dbReference type="RefSeq" id="WP_229963005.1">
    <property type="nucleotide sequence ID" value="NZ_JAJJWI010000042.1"/>
</dbReference>
<proteinExistence type="predicted"/>
<dbReference type="PANTHER" id="PTHR30273:SF2">
    <property type="entry name" value="PROTEIN FECR"/>
    <property type="match status" value="1"/>
</dbReference>
<dbReference type="Pfam" id="PF04773">
    <property type="entry name" value="FecR"/>
    <property type="match status" value="1"/>
</dbReference>
<dbReference type="InterPro" id="IPR032508">
    <property type="entry name" value="FecR_C"/>
</dbReference>
<dbReference type="InterPro" id="IPR012373">
    <property type="entry name" value="Ferrdict_sens_TM"/>
</dbReference>
<dbReference type="Pfam" id="PF16344">
    <property type="entry name" value="FecR_C"/>
    <property type="match status" value="1"/>
</dbReference>
<organism evidence="3 4">
    <name type="scientific">Pontibacter silvestris</name>
    <dbReference type="NCBI Taxonomy" id="2305183"/>
    <lineage>
        <taxon>Bacteria</taxon>
        <taxon>Pseudomonadati</taxon>
        <taxon>Bacteroidota</taxon>
        <taxon>Cytophagia</taxon>
        <taxon>Cytophagales</taxon>
        <taxon>Hymenobacteraceae</taxon>
        <taxon>Pontibacter</taxon>
    </lineage>
</organism>
<dbReference type="PIRSF" id="PIRSF018266">
    <property type="entry name" value="FecR"/>
    <property type="match status" value="1"/>
</dbReference>
<dbReference type="Proteomes" id="UP001597369">
    <property type="component" value="Unassembled WGS sequence"/>
</dbReference>
<dbReference type="InterPro" id="IPR006860">
    <property type="entry name" value="FecR"/>
</dbReference>
<accession>A0ABW4X1P9</accession>
<reference evidence="4" key="1">
    <citation type="journal article" date="2019" name="Int. J. Syst. Evol. Microbiol.">
        <title>The Global Catalogue of Microorganisms (GCM) 10K type strain sequencing project: providing services to taxonomists for standard genome sequencing and annotation.</title>
        <authorList>
            <consortium name="The Broad Institute Genomics Platform"/>
            <consortium name="The Broad Institute Genome Sequencing Center for Infectious Disease"/>
            <person name="Wu L."/>
            <person name="Ma J."/>
        </authorList>
    </citation>
    <scope>NUCLEOTIDE SEQUENCE [LARGE SCALE GENOMIC DNA]</scope>
    <source>
        <strain evidence="4">JCM 16545</strain>
    </source>
</reference>
<dbReference type="Gene3D" id="2.60.120.1440">
    <property type="match status" value="1"/>
</dbReference>
<keyword evidence="4" id="KW-1185">Reference proteome</keyword>